<protein>
    <submittedName>
        <fullName evidence="2">Uncharacterized protein</fullName>
    </submittedName>
</protein>
<accession>A0A9W4DMX9</accession>
<keyword evidence="1" id="KW-0812">Transmembrane</keyword>
<dbReference type="Proteomes" id="UP001152519">
    <property type="component" value="Unassembled WGS sequence"/>
</dbReference>
<sequence length="185" mass="19244">MKRRGGSGPVSGPLEIRATGIGWQLLSIGCSALGLTRLARDRGHVAALVGLALLVLLVTMVALLVVRQLRLRAQGALLRLDDAGIALFDGRTVGWSEIGEVREVSKGTALAFFARGSAELPAFAPGVLLFSAEGVARRRTARYGTPLVLFPVALDATKEDIVAAVRRYGAGIALTSADGAAVTAQ</sequence>
<name>A0A9W4DMX9_9ACTN</name>
<dbReference type="EMBL" id="CAJSLV010000048">
    <property type="protein sequence ID" value="CAG6393067.1"/>
    <property type="molecule type" value="Genomic_DNA"/>
</dbReference>
<proteinExistence type="predicted"/>
<evidence type="ECO:0000256" key="1">
    <source>
        <dbReference type="SAM" id="Phobius"/>
    </source>
</evidence>
<feature type="transmembrane region" description="Helical" evidence="1">
    <location>
        <begin position="45"/>
        <end position="66"/>
    </location>
</feature>
<comment type="caution">
    <text evidence="2">The sequence shown here is derived from an EMBL/GenBank/DDBJ whole genome shotgun (WGS) entry which is preliminary data.</text>
</comment>
<dbReference type="RefSeq" id="WP_251488365.1">
    <property type="nucleotide sequence ID" value="NZ_CAJSLV010000048.1"/>
</dbReference>
<keyword evidence="1" id="KW-0472">Membrane</keyword>
<evidence type="ECO:0000313" key="2">
    <source>
        <dbReference type="EMBL" id="CAG6393067.1"/>
    </source>
</evidence>
<keyword evidence="1" id="KW-1133">Transmembrane helix</keyword>
<gene>
    <name evidence="2" type="ORF">SCOCK_20098</name>
</gene>
<dbReference type="AlphaFoldDB" id="A0A9W4DMX9"/>
<organism evidence="2 3">
    <name type="scientific">Actinacidiphila cocklensis</name>
    <dbReference type="NCBI Taxonomy" id="887465"/>
    <lineage>
        <taxon>Bacteria</taxon>
        <taxon>Bacillati</taxon>
        <taxon>Actinomycetota</taxon>
        <taxon>Actinomycetes</taxon>
        <taxon>Kitasatosporales</taxon>
        <taxon>Streptomycetaceae</taxon>
        <taxon>Actinacidiphila</taxon>
    </lineage>
</organism>
<dbReference type="PROSITE" id="PS51257">
    <property type="entry name" value="PROKAR_LIPOPROTEIN"/>
    <property type="match status" value="1"/>
</dbReference>
<reference evidence="2" key="1">
    <citation type="submission" date="2021-05" db="EMBL/GenBank/DDBJ databases">
        <authorList>
            <person name="Arsene-Ploetze F."/>
        </authorList>
    </citation>
    <scope>NUCLEOTIDE SEQUENCE</scope>
    <source>
        <strain evidence="2">DSM 42138</strain>
    </source>
</reference>
<evidence type="ECO:0000313" key="3">
    <source>
        <dbReference type="Proteomes" id="UP001152519"/>
    </source>
</evidence>
<keyword evidence="3" id="KW-1185">Reference proteome</keyword>